<feature type="chain" id="PRO_5036289683" evidence="1">
    <location>
        <begin position="22"/>
        <end position="177"/>
    </location>
</feature>
<accession>A0A075P1G5</accession>
<dbReference type="EMBL" id="DNAN01000296">
    <property type="protein sequence ID" value="HAW75774.1"/>
    <property type="molecule type" value="Genomic_DNA"/>
</dbReference>
<dbReference type="OrthoDB" id="6334940at2"/>
<dbReference type="STRING" id="589873.EP12_14065"/>
<dbReference type="Proteomes" id="UP000264779">
    <property type="component" value="Unassembled WGS sequence"/>
</dbReference>
<dbReference type="Proteomes" id="UP000056090">
    <property type="component" value="Chromosome"/>
</dbReference>
<reference evidence="2 5" key="1">
    <citation type="submission" date="2014-06" db="EMBL/GenBank/DDBJ databases">
        <title>Genomes of Alteromonas australica, a world apart.</title>
        <authorList>
            <person name="Gonzaga A."/>
            <person name="Lopez-Perez M."/>
            <person name="Rodriguez-Valera F."/>
        </authorList>
    </citation>
    <scope>NUCLEOTIDE SEQUENCE [LARGE SCALE GENOMIC DNA]</scope>
    <source>
        <strain evidence="2 5">H 17</strain>
    </source>
</reference>
<evidence type="ECO:0000313" key="2">
    <source>
        <dbReference type="EMBL" id="AIF99608.1"/>
    </source>
</evidence>
<evidence type="ECO:0000313" key="3">
    <source>
        <dbReference type="EMBL" id="HAW75774.1"/>
    </source>
</evidence>
<evidence type="ECO:0000313" key="7">
    <source>
        <dbReference type="Proteomes" id="UP000264779"/>
    </source>
</evidence>
<dbReference type="RefSeq" id="WP_044057682.1">
    <property type="nucleotide sequence ID" value="NZ_CAJXAX010000003.1"/>
</dbReference>
<feature type="signal peptide" evidence="1">
    <location>
        <begin position="1"/>
        <end position="21"/>
    </location>
</feature>
<protein>
    <submittedName>
        <fullName evidence="3">DUF2780 domain-containing protein</fullName>
    </submittedName>
</protein>
<dbReference type="InterPro" id="IPR021302">
    <property type="entry name" value="DUF2780_VcgC/VcgE"/>
</dbReference>
<dbReference type="PATRIC" id="fig|589873.4.peg.3040"/>
<proteinExistence type="predicted"/>
<dbReference type="Pfam" id="PF11075">
    <property type="entry name" value="DUF2780"/>
    <property type="match status" value="1"/>
</dbReference>
<dbReference type="KEGG" id="aaus:EP12_14065"/>
<organism evidence="2 5">
    <name type="scientific">Alteromonas australica</name>
    <dbReference type="NCBI Taxonomy" id="589873"/>
    <lineage>
        <taxon>Bacteria</taxon>
        <taxon>Pseudomonadati</taxon>
        <taxon>Pseudomonadota</taxon>
        <taxon>Gammaproteobacteria</taxon>
        <taxon>Alteromonadales</taxon>
        <taxon>Alteromonadaceae</taxon>
        <taxon>Alteromonas/Salinimonas group</taxon>
        <taxon>Alteromonas</taxon>
    </lineage>
</organism>
<gene>
    <name evidence="3" type="ORF">DCW74_08570</name>
    <name evidence="4" type="ORF">DEB45_07125</name>
    <name evidence="2" type="ORF">EP13_13430</name>
</gene>
<dbReference type="eggNOG" id="ENOG502ZR32">
    <property type="taxonomic scope" value="Bacteria"/>
</dbReference>
<dbReference type="AlphaFoldDB" id="A0A075P1G5"/>
<name>A0A075P1G5_9ALTE</name>
<dbReference type="GeneID" id="78255905"/>
<evidence type="ECO:0000313" key="6">
    <source>
        <dbReference type="Proteomes" id="UP000263517"/>
    </source>
</evidence>
<sequence length="177" mass="18809">MKYLSPLILTAALAVTPQSHAEGWLDSVKDFFGISEQTENGPSIQAMVAAVSDSVGITETQAEGGLASIFNYAQNNLSAEQLTQLAQSLPGLDELVEQVPDVSQVTSSGALGGLLDKAASYSEQLQSVNELKKQFDALGLDTQQIMQIVEGAKAYLDTEEGQQVKSLLSDGLTKLNF</sequence>
<keyword evidence="1" id="KW-0732">Signal</keyword>
<dbReference type="EMBL" id="DONK01000107">
    <property type="protein sequence ID" value="HBU51014.1"/>
    <property type="molecule type" value="Genomic_DNA"/>
</dbReference>
<reference evidence="6 7" key="2">
    <citation type="journal article" date="2018" name="Nat. Biotechnol.">
        <title>A standardized bacterial taxonomy based on genome phylogeny substantially revises the tree of life.</title>
        <authorList>
            <person name="Parks D.H."/>
            <person name="Chuvochina M."/>
            <person name="Waite D.W."/>
            <person name="Rinke C."/>
            <person name="Skarshewski A."/>
            <person name="Chaumeil P.A."/>
            <person name="Hugenholtz P."/>
        </authorList>
    </citation>
    <scope>NUCLEOTIDE SEQUENCE [LARGE SCALE GENOMIC DNA]</scope>
    <source>
        <strain evidence="4">UBA11621</strain>
        <strain evidence="3">UBA11978</strain>
    </source>
</reference>
<dbReference type="Proteomes" id="UP000263517">
    <property type="component" value="Unassembled WGS sequence"/>
</dbReference>
<evidence type="ECO:0000256" key="1">
    <source>
        <dbReference type="SAM" id="SignalP"/>
    </source>
</evidence>
<dbReference type="KEGG" id="aal:EP13_13430"/>
<dbReference type="EMBL" id="CP008849">
    <property type="protein sequence ID" value="AIF99608.1"/>
    <property type="molecule type" value="Genomic_DNA"/>
</dbReference>
<evidence type="ECO:0000313" key="4">
    <source>
        <dbReference type="EMBL" id="HBU51014.1"/>
    </source>
</evidence>
<evidence type="ECO:0000313" key="5">
    <source>
        <dbReference type="Proteomes" id="UP000056090"/>
    </source>
</evidence>
<keyword evidence="5" id="KW-1185">Reference proteome</keyword>